<dbReference type="InParanoid" id="H2S2M1"/>
<name>H2S2M1_TAKRU</name>
<feature type="compositionally biased region" description="Polar residues" evidence="2">
    <location>
        <begin position="1"/>
        <end position="15"/>
    </location>
</feature>
<proteinExistence type="predicted"/>
<feature type="region of interest" description="Disordered" evidence="2">
    <location>
        <begin position="1"/>
        <end position="36"/>
    </location>
</feature>
<accession>H2S2M1</accession>
<dbReference type="AlphaFoldDB" id="H2S2M1"/>
<keyword evidence="5" id="KW-1185">Reference proteome</keyword>
<keyword evidence="3" id="KW-1133">Transmembrane helix</keyword>
<dbReference type="GeneTree" id="ENSGT00510000049207"/>
<dbReference type="InterPro" id="IPR010798">
    <property type="entry name" value="Triadin"/>
</dbReference>
<reference evidence="4" key="2">
    <citation type="submission" date="2025-08" db="UniProtKB">
        <authorList>
            <consortium name="Ensembl"/>
        </authorList>
    </citation>
    <scope>IDENTIFICATION</scope>
</reference>
<evidence type="ECO:0000256" key="1">
    <source>
        <dbReference type="ARBA" id="ARBA00004157"/>
    </source>
</evidence>
<feature type="region of interest" description="Disordered" evidence="2">
    <location>
        <begin position="137"/>
        <end position="233"/>
    </location>
</feature>
<keyword evidence="3" id="KW-0472">Membrane</keyword>
<reference evidence="4" key="3">
    <citation type="submission" date="2025-09" db="UniProtKB">
        <authorList>
            <consortium name="Ensembl"/>
        </authorList>
    </citation>
    <scope>IDENTIFICATION</scope>
</reference>
<evidence type="ECO:0000256" key="2">
    <source>
        <dbReference type="SAM" id="MobiDB-lite"/>
    </source>
</evidence>
<feature type="transmembrane region" description="Helical" evidence="3">
    <location>
        <begin position="48"/>
        <end position="68"/>
    </location>
</feature>
<protein>
    <submittedName>
        <fullName evidence="4">Uncharacterized protein</fullName>
    </submittedName>
</protein>
<dbReference type="PANTHER" id="PTHR14106:SF0">
    <property type="entry name" value="TRIADIN"/>
    <property type="match status" value="1"/>
</dbReference>
<dbReference type="Proteomes" id="UP000005226">
    <property type="component" value="Chromosome 16"/>
</dbReference>
<evidence type="ECO:0000313" key="4">
    <source>
        <dbReference type="Ensembl" id="ENSTRUP00000006642.3"/>
    </source>
</evidence>
<dbReference type="Ensembl" id="ENSTRUT00000006684.3">
    <property type="protein sequence ID" value="ENSTRUP00000006642.3"/>
    <property type="gene ID" value="ENSTRUG00000002846.3"/>
</dbReference>
<organism evidence="4 5">
    <name type="scientific">Takifugu rubripes</name>
    <name type="common">Japanese pufferfish</name>
    <name type="synonym">Fugu rubripes</name>
    <dbReference type="NCBI Taxonomy" id="31033"/>
    <lineage>
        <taxon>Eukaryota</taxon>
        <taxon>Metazoa</taxon>
        <taxon>Chordata</taxon>
        <taxon>Craniata</taxon>
        <taxon>Vertebrata</taxon>
        <taxon>Euteleostomi</taxon>
        <taxon>Actinopterygii</taxon>
        <taxon>Neopterygii</taxon>
        <taxon>Teleostei</taxon>
        <taxon>Neoteleostei</taxon>
        <taxon>Acanthomorphata</taxon>
        <taxon>Eupercaria</taxon>
        <taxon>Tetraodontiformes</taxon>
        <taxon>Tetradontoidea</taxon>
        <taxon>Tetraodontidae</taxon>
        <taxon>Takifugu</taxon>
    </lineage>
</organism>
<evidence type="ECO:0000256" key="3">
    <source>
        <dbReference type="SAM" id="Phobius"/>
    </source>
</evidence>
<keyword evidence="3" id="KW-0812">Transmembrane</keyword>
<feature type="compositionally biased region" description="Acidic residues" evidence="2">
    <location>
        <begin position="140"/>
        <end position="233"/>
    </location>
</feature>
<dbReference type="HOGENOM" id="CLU_188530_0_0_1"/>
<dbReference type="GO" id="GO:0033017">
    <property type="term" value="C:sarcoplasmic reticulum membrane"/>
    <property type="evidence" value="ECO:0007669"/>
    <property type="project" value="UniProtKB-SubCell"/>
</dbReference>
<reference evidence="4 5" key="1">
    <citation type="journal article" date="2011" name="Genome Biol. Evol.">
        <title>Integration of the genetic map and genome assembly of fugu facilitates insights into distinct features of genome evolution in teleosts and mammals.</title>
        <authorList>
            <person name="Kai W."/>
            <person name="Kikuchi K."/>
            <person name="Tohari S."/>
            <person name="Chew A.K."/>
            <person name="Tay A."/>
            <person name="Fujiwara A."/>
            <person name="Hosoya S."/>
            <person name="Suetake H."/>
            <person name="Naruse K."/>
            <person name="Brenner S."/>
            <person name="Suzuki Y."/>
            <person name="Venkatesh B."/>
        </authorList>
    </citation>
    <scope>NUCLEOTIDE SEQUENCE [LARGE SCALE GENOMIC DNA]</scope>
</reference>
<evidence type="ECO:0000313" key="5">
    <source>
        <dbReference type="Proteomes" id="UP000005226"/>
    </source>
</evidence>
<dbReference type="PANTHER" id="PTHR14106">
    <property type="entry name" value="TRIADIN"/>
    <property type="match status" value="1"/>
</dbReference>
<dbReference type="GO" id="GO:0005102">
    <property type="term" value="F:signaling receptor binding"/>
    <property type="evidence" value="ECO:0007669"/>
    <property type="project" value="InterPro"/>
</dbReference>
<dbReference type="STRING" id="31033.ENSTRUP00000006642"/>
<comment type="subcellular location">
    <subcellularLocation>
        <location evidence="1">Sarcoplasmic reticulum membrane</location>
        <topology evidence="1">Single-pass type II membrane protein</topology>
    </subcellularLocation>
</comment>
<sequence>MTATVNHPRSSTTTMVVDAKNGDAASPSSRGSKKTFTDDLHSTFSSPLAWILVLALIVTWSCVFVIMFDLTDFRTISGEARRRRGKISSDPVKLVNDAVDESTHMIGAVLKFAANLIAPDEDQGSVFVGIQAKMKKPVVEDVEEEEEEEEEEVEEEEEEEAGEEGEEAVEEVEELQDEEYGEEEEYSEEEDYYDEEDEEEEIEEEAMEYEDEEEAEGVAGVTDEDDEDEGLEQ</sequence>